<dbReference type="OrthoDB" id="766141at2"/>
<gene>
    <name evidence="2" type="ORF">CLV82_1350</name>
</gene>
<dbReference type="RefSeq" id="WP_133643554.1">
    <property type="nucleotide sequence ID" value="NZ_SNYI01000002.1"/>
</dbReference>
<organism evidence="2 3">
    <name type="scientific">Zeaxanthinibacter enoshimensis</name>
    <dbReference type="NCBI Taxonomy" id="392009"/>
    <lineage>
        <taxon>Bacteria</taxon>
        <taxon>Pseudomonadati</taxon>
        <taxon>Bacteroidota</taxon>
        <taxon>Flavobacteriia</taxon>
        <taxon>Flavobacteriales</taxon>
        <taxon>Flavobacteriaceae</taxon>
        <taxon>Zeaxanthinibacter</taxon>
    </lineage>
</organism>
<dbReference type="EMBL" id="SNYI01000002">
    <property type="protein sequence ID" value="TDQ30663.1"/>
    <property type="molecule type" value="Genomic_DNA"/>
</dbReference>
<proteinExistence type="predicted"/>
<name>A0A4V3D3N4_9FLAO</name>
<protein>
    <submittedName>
        <fullName evidence="2">Zinc ribbon family protein</fullName>
    </submittedName>
</protein>
<reference evidence="2 3" key="1">
    <citation type="submission" date="2019-03" db="EMBL/GenBank/DDBJ databases">
        <title>Genomic Encyclopedia of Archaeal and Bacterial Type Strains, Phase II (KMG-II): from individual species to whole genera.</title>
        <authorList>
            <person name="Goeker M."/>
        </authorList>
    </citation>
    <scope>NUCLEOTIDE SEQUENCE [LARGE SCALE GENOMIC DNA]</scope>
    <source>
        <strain evidence="2 3">DSM 18435</strain>
    </source>
</reference>
<keyword evidence="3" id="KW-1185">Reference proteome</keyword>
<dbReference type="InterPro" id="IPR031493">
    <property type="entry name" value="Zinc_ribbon_15"/>
</dbReference>
<comment type="caution">
    <text evidence="2">The sequence shown here is derived from an EMBL/GenBank/DDBJ whole genome shotgun (WGS) entry which is preliminary data.</text>
</comment>
<sequence length="79" mass="9273">MILFLGVRPGKSEIIQLQGVSCPHCGNTQTMALHNTPHYFHLFWIKIFPVYTSRLVECSHCKRVYYKEEFTEEMKQALP</sequence>
<evidence type="ECO:0000259" key="1">
    <source>
        <dbReference type="Pfam" id="PF17032"/>
    </source>
</evidence>
<feature type="domain" description="Zinc-ribbon 15" evidence="1">
    <location>
        <begin position="21"/>
        <end position="69"/>
    </location>
</feature>
<accession>A0A4V3D3N4</accession>
<dbReference type="Pfam" id="PF17032">
    <property type="entry name" value="Zn_ribbon_15"/>
    <property type="match status" value="1"/>
</dbReference>
<evidence type="ECO:0000313" key="2">
    <source>
        <dbReference type="EMBL" id="TDQ30663.1"/>
    </source>
</evidence>
<dbReference type="AlphaFoldDB" id="A0A4V3D3N4"/>
<evidence type="ECO:0000313" key="3">
    <source>
        <dbReference type="Proteomes" id="UP000295468"/>
    </source>
</evidence>
<dbReference type="Proteomes" id="UP000295468">
    <property type="component" value="Unassembled WGS sequence"/>
</dbReference>